<reference evidence="4 5" key="1">
    <citation type="journal article" date="2013" name="Genome Announc.">
        <title>Genome Sequence of the Polycyclic Aromatic Hydrocarbon-Degrading Bacterium Strain Marinobacter nanhaiticus D15-8WT.</title>
        <authorList>
            <person name="Cui Z."/>
            <person name="Gao W."/>
            <person name="Li Q."/>
            <person name="Xu G."/>
            <person name="Zheng L."/>
        </authorList>
    </citation>
    <scope>NUCLEOTIDE SEQUENCE [LARGE SCALE GENOMIC DNA]</scope>
    <source>
        <strain evidence="4 5">D15-8W</strain>
    </source>
</reference>
<dbReference type="STRING" id="626887.J057_23210"/>
<dbReference type="RefSeq" id="WP_040882707.1">
    <property type="nucleotide sequence ID" value="NZ_AP028878.1"/>
</dbReference>
<dbReference type="HAMAP" id="MF_02066">
    <property type="entry name" value="CpoB"/>
    <property type="match status" value="1"/>
</dbReference>
<dbReference type="Pfam" id="PF13174">
    <property type="entry name" value="TPR_6"/>
    <property type="match status" value="1"/>
</dbReference>
<name>N6W2L1_9GAMM</name>
<feature type="region of interest" description="Disordered" evidence="2">
    <location>
        <begin position="95"/>
        <end position="129"/>
    </location>
</feature>
<feature type="signal peptide" evidence="1">
    <location>
        <begin position="1"/>
        <end position="19"/>
    </location>
</feature>
<evidence type="ECO:0000259" key="3">
    <source>
        <dbReference type="Pfam" id="PF16331"/>
    </source>
</evidence>
<protein>
    <recommendedName>
        <fullName evidence="1">Cell division coordinator CpoB</fullName>
    </recommendedName>
</protein>
<evidence type="ECO:0000256" key="2">
    <source>
        <dbReference type="SAM" id="MobiDB-lite"/>
    </source>
</evidence>
<dbReference type="Gene3D" id="1.20.5.110">
    <property type="match status" value="1"/>
</dbReference>
<feature type="compositionally biased region" description="Low complexity" evidence="2">
    <location>
        <begin position="98"/>
        <end position="111"/>
    </location>
</feature>
<keyword evidence="1" id="KW-0574">Periplasm</keyword>
<dbReference type="Gene3D" id="1.25.40.10">
    <property type="entry name" value="Tetratricopeptide repeat domain"/>
    <property type="match status" value="1"/>
</dbReference>
<keyword evidence="5" id="KW-1185">Reference proteome</keyword>
<gene>
    <name evidence="1" type="primary">cpoB</name>
    <name evidence="4" type="synonym">ygbF</name>
    <name evidence="4" type="ORF">J057_23210</name>
</gene>
<proteinExistence type="inferred from homology"/>
<dbReference type="SUPFAM" id="SSF48452">
    <property type="entry name" value="TPR-like"/>
    <property type="match status" value="1"/>
</dbReference>
<keyword evidence="1" id="KW-0132">Cell division</keyword>
<dbReference type="PATRIC" id="fig|626887.3.peg.4641"/>
<dbReference type="GO" id="GO:0030288">
    <property type="term" value="C:outer membrane-bounded periplasmic space"/>
    <property type="evidence" value="ECO:0007669"/>
    <property type="project" value="UniProtKB-UniRule"/>
</dbReference>
<feature type="domain" description="YbgF trimerisation" evidence="3">
    <location>
        <begin position="38"/>
        <end position="97"/>
    </location>
</feature>
<dbReference type="GO" id="GO:0043093">
    <property type="term" value="P:FtsZ-dependent cytokinesis"/>
    <property type="evidence" value="ECO:0007669"/>
    <property type="project" value="UniProtKB-UniRule"/>
</dbReference>
<dbReference type="eggNOG" id="COG1729">
    <property type="taxonomic scope" value="Bacteria"/>
</dbReference>
<organism evidence="4 5">
    <name type="scientific">Marinobacter nanhaiticus D15-8W</name>
    <dbReference type="NCBI Taxonomy" id="626887"/>
    <lineage>
        <taxon>Bacteria</taxon>
        <taxon>Pseudomonadati</taxon>
        <taxon>Pseudomonadota</taxon>
        <taxon>Gammaproteobacteria</taxon>
        <taxon>Pseudomonadales</taxon>
        <taxon>Marinobacteraceae</taxon>
        <taxon>Marinobacter</taxon>
    </lineage>
</organism>
<accession>N6W2L1</accession>
<evidence type="ECO:0000313" key="4">
    <source>
        <dbReference type="EMBL" id="ENO14354.2"/>
    </source>
</evidence>
<dbReference type="InterPro" id="IPR019734">
    <property type="entry name" value="TPR_rpt"/>
</dbReference>
<dbReference type="EMBL" id="APLQ01000014">
    <property type="protein sequence ID" value="ENO14354.2"/>
    <property type="molecule type" value="Genomic_DNA"/>
</dbReference>
<keyword evidence="1" id="KW-0175">Coiled coil</keyword>
<dbReference type="AlphaFoldDB" id="N6W2L1"/>
<comment type="subcellular location">
    <subcellularLocation>
        <location evidence="1">Periplasm</location>
    </subcellularLocation>
</comment>
<dbReference type="InterPro" id="IPR032519">
    <property type="entry name" value="YbgF_tri"/>
</dbReference>
<sequence length="252" mass="28604" precursor="true">MRRYLMAAVALSLCGSALAQSTVPAYQNADSEARRQAGGNQANAELYFMIERLQQEVRRLQGEVEEQRHKLEQLSRQSRERYIDLDQRLLDLSRKQAEAPAAPSEAPQEASGSTAQQQQDTREYRQPTEQEQAAYNAILDLIRNDRAYDQAIDRLYSFISEYPEGDLTVNAYYWLGEVYLVKPQLQQAKQAFSIVATRFADHRKAPDALYKLGVAEARMGDNQEARQTLQSVSSKYPDSNAAQLASEYLTKL</sequence>
<dbReference type="InterPro" id="IPR014162">
    <property type="entry name" value="CpoB_C"/>
</dbReference>
<dbReference type="GO" id="GO:0070206">
    <property type="term" value="P:protein trimerization"/>
    <property type="evidence" value="ECO:0007669"/>
    <property type="project" value="InterPro"/>
</dbReference>
<evidence type="ECO:0000256" key="1">
    <source>
        <dbReference type="HAMAP-Rule" id="MF_02066"/>
    </source>
</evidence>
<dbReference type="InterPro" id="IPR034706">
    <property type="entry name" value="CpoB"/>
</dbReference>
<feature type="chain" id="PRO_5017095803" description="Cell division coordinator CpoB" evidence="1">
    <location>
        <begin position="20"/>
        <end position="252"/>
    </location>
</feature>
<keyword evidence="1" id="KW-0131">Cell cycle</keyword>
<dbReference type="Proteomes" id="UP000013165">
    <property type="component" value="Unassembled WGS sequence"/>
</dbReference>
<comment type="similarity">
    <text evidence="1">Belongs to the CpoB family.</text>
</comment>
<comment type="function">
    <text evidence="1">Mediates coordination of peptidoglycan synthesis and outer membrane constriction during cell division.</text>
</comment>
<dbReference type="HOGENOM" id="CLU_044315_2_2_6"/>
<dbReference type="OrthoDB" id="9768142at2"/>
<dbReference type="InterPro" id="IPR011990">
    <property type="entry name" value="TPR-like_helical_dom_sf"/>
</dbReference>
<dbReference type="Pfam" id="PF16331">
    <property type="entry name" value="TolA_bind_tri"/>
    <property type="match status" value="1"/>
</dbReference>
<dbReference type="NCBIfam" id="TIGR02795">
    <property type="entry name" value="tol_pal_ybgF"/>
    <property type="match status" value="1"/>
</dbReference>
<feature type="coiled-coil region" evidence="1">
    <location>
        <begin position="43"/>
        <end position="77"/>
    </location>
</feature>
<comment type="caution">
    <text evidence="4">The sequence shown here is derived from an EMBL/GenBank/DDBJ whole genome shotgun (WGS) entry which is preliminary data.</text>
</comment>
<evidence type="ECO:0000313" key="5">
    <source>
        <dbReference type="Proteomes" id="UP000013165"/>
    </source>
</evidence>
<keyword evidence="1" id="KW-0732">Signal</keyword>